<reference evidence="2" key="2">
    <citation type="submission" date="2022-10" db="EMBL/GenBank/DDBJ databases">
        <authorList>
            <consortium name="ENA_rothamsted_submissions"/>
            <consortium name="culmorum"/>
            <person name="King R."/>
        </authorList>
    </citation>
    <scope>NUCLEOTIDE SEQUENCE</scope>
</reference>
<dbReference type="OrthoDB" id="6375801at2759"/>
<protein>
    <submittedName>
        <fullName evidence="2">Uncharacterized protein</fullName>
    </submittedName>
</protein>
<feature type="region of interest" description="Disordered" evidence="1">
    <location>
        <begin position="22"/>
        <end position="136"/>
    </location>
</feature>
<feature type="compositionally biased region" description="Basic residues" evidence="1">
    <location>
        <begin position="64"/>
        <end position="83"/>
    </location>
</feature>
<name>A0A9N9W8J1_9NEOP</name>
<proteinExistence type="predicted"/>
<reference evidence="2" key="1">
    <citation type="submission" date="2021-12" db="EMBL/GenBank/DDBJ databases">
        <authorList>
            <person name="King R."/>
        </authorList>
    </citation>
    <scope>NUCLEOTIDE SEQUENCE</scope>
</reference>
<dbReference type="EMBL" id="OU893343">
    <property type="protein sequence ID" value="CAG9784111.1"/>
    <property type="molecule type" value="Genomic_DNA"/>
</dbReference>
<gene>
    <name evidence="2" type="ORF">DIATSA_LOCUS2227</name>
</gene>
<sequence length="136" mass="16194">MAPRKKLTREERLEKKRVAERLRYQRIKNDPEKYAQQKEKEKKKYERKKEKGTIKTVNQMTPREKRKARKLWKEKAKQRRRRLALQDISNAPVTPPSSDNEVPINENNNQRMQAGRQRFDARSDSFLGAMAGSDRA</sequence>
<evidence type="ECO:0000313" key="3">
    <source>
        <dbReference type="Proteomes" id="UP001153714"/>
    </source>
</evidence>
<feature type="compositionally biased region" description="Basic and acidic residues" evidence="1">
    <location>
        <begin position="22"/>
        <end position="53"/>
    </location>
</feature>
<evidence type="ECO:0000313" key="2">
    <source>
        <dbReference type="EMBL" id="CAG9784111.1"/>
    </source>
</evidence>
<feature type="compositionally biased region" description="Polar residues" evidence="1">
    <location>
        <begin position="87"/>
        <end position="112"/>
    </location>
</feature>
<keyword evidence="3" id="KW-1185">Reference proteome</keyword>
<evidence type="ECO:0000256" key="1">
    <source>
        <dbReference type="SAM" id="MobiDB-lite"/>
    </source>
</evidence>
<organism evidence="2 3">
    <name type="scientific">Diatraea saccharalis</name>
    <name type="common">sugarcane borer</name>
    <dbReference type="NCBI Taxonomy" id="40085"/>
    <lineage>
        <taxon>Eukaryota</taxon>
        <taxon>Metazoa</taxon>
        <taxon>Ecdysozoa</taxon>
        <taxon>Arthropoda</taxon>
        <taxon>Hexapoda</taxon>
        <taxon>Insecta</taxon>
        <taxon>Pterygota</taxon>
        <taxon>Neoptera</taxon>
        <taxon>Endopterygota</taxon>
        <taxon>Lepidoptera</taxon>
        <taxon>Glossata</taxon>
        <taxon>Ditrysia</taxon>
        <taxon>Pyraloidea</taxon>
        <taxon>Crambidae</taxon>
        <taxon>Crambinae</taxon>
        <taxon>Diatraea</taxon>
    </lineage>
</organism>
<dbReference type="Proteomes" id="UP001153714">
    <property type="component" value="Chromosome 12"/>
</dbReference>
<dbReference type="AlphaFoldDB" id="A0A9N9W8J1"/>
<accession>A0A9N9W8J1</accession>